<evidence type="ECO:0000313" key="1">
    <source>
        <dbReference type="EMBL" id="GIY33411.1"/>
    </source>
</evidence>
<evidence type="ECO:0000313" key="2">
    <source>
        <dbReference type="Proteomes" id="UP001054945"/>
    </source>
</evidence>
<protein>
    <submittedName>
        <fullName evidence="1">Uncharacterized protein</fullName>
    </submittedName>
</protein>
<gene>
    <name evidence="1" type="ORF">CEXT_524201</name>
</gene>
<comment type="caution">
    <text evidence="1">The sequence shown here is derived from an EMBL/GenBank/DDBJ whole genome shotgun (WGS) entry which is preliminary data.</text>
</comment>
<name>A0AAV4SJN8_CAEEX</name>
<keyword evidence="2" id="KW-1185">Reference proteome</keyword>
<reference evidence="1 2" key="1">
    <citation type="submission" date="2021-06" db="EMBL/GenBank/DDBJ databases">
        <title>Caerostris extrusa draft genome.</title>
        <authorList>
            <person name="Kono N."/>
            <person name="Arakawa K."/>
        </authorList>
    </citation>
    <scope>NUCLEOTIDE SEQUENCE [LARGE SCALE GENOMIC DNA]</scope>
</reference>
<accession>A0AAV4SJN8</accession>
<dbReference type="AlphaFoldDB" id="A0AAV4SJN8"/>
<dbReference type="Proteomes" id="UP001054945">
    <property type="component" value="Unassembled WGS sequence"/>
</dbReference>
<organism evidence="1 2">
    <name type="scientific">Caerostris extrusa</name>
    <name type="common">Bark spider</name>
    <name type="synonym">Caerostris bankana</name>
    <dbReference type="NCBI Taxonomy" id="172846"/>
    <lineage>
        <taxon>Eukaryota</taxon>
        <taxon>Metazoa</taxon>
        <taxon>Ecdysozoa</taxon>
        <taxon>Arthropoda</taxon>
        <taxon>Chelicerata</taxon>
        <taxon>Arachnida</taxon>
        <taxon>Araneae</taxon>
        <taxon>Araneomorphae</taxon>
        <taxon>Entelegynae</taxon>
        <taxon>Araneoidea</taxon>
        <taxon>Araneidae</taxon>
        <taxon>Caerostris</taxon>
    </lineage>
</organism>
<proteinExistence type="predicted"/>
<dbReference type="EMBL" id="BPLR01009635">
    <property type="protein sequence ID" value="GIY33411.1"/>
    <property type="molecule type" value="Genomic_DNA"/>
</dbReference>
<sequence length="191" mass="21445">MVYLLITPIVATSREQKATKGREDKNTVGHPFSVGIKHDGLIFARSYHNNSANKINDGHTRQCGIFRLSATNKASLRAGMDPHSHSSKSASPFPFSPGFELSRIIFAQPYLIMKAFMDIRTTAVCEYRNQNSWPFKGMAREVGHLRYHSIPASVRSLPESHRLRRSRASMEVFMIELDAKSDFLGRSSSSS</sequence>